<sequence length="210" mass="21339">MLLSSLLFGAAQAHADLMFHQGFETCWTPSSSTTQFLDSMRTRIEGLHGCVPQQSGTTSGVTYSVCGTPACDGGAIGCPIVLHAQAFSGDFPTGVFSAPGTADSITLPVSYASSTFGNGACNKILSAIALTYKPDYTMLVDGPGVYSDALAQVAVTINSYTLGGTTCGLLDGFVVQAITNAIPQAQNAAAQAVSTALAPTVGVTTCPLTP</sequence>
<accession>A0ABN1IKK3</accession>
<evidence type="ECO:0000313" key="3">
    <source>
        <dbReference type="Proteomes" id="UP001501523"/>
    </source>
</evidence>
<keyword evidence="3" id="KW-1185">Reference proteome</keyword>
<evidence type="ECO:0000256" key="1">
    <source>
        <dbReference type="SAM" id="SignalP"/>
    </source>
</evidence>
<keyword evidence="1" id="KW-0732">Signal</keyword>
<dbReference type="Proteomes" id="UP001501523">
    <property type="component" value="Unassembled WGS sequence"/>
</dbReference>
<name>A0ABN1IKK3_9GAMM</name>
<evidence type="ECO:0008006" key="4">
    <source>
        <dbReference type="Google" id="ProtNLM"/>
    </source>
</evidence>
<dbReference type="EMBL" id="BAAAEU010000010">
    <property type="protein sequence ID" value="GAA0716286.1"/>
    <property type="molecule type" value="Genomic_DNA"/>
</dbReference>
<evidence type="ECO:0000313" key="2">
    <source>
        <dbReference type="EMBL" id="GAA0716286.1"/>
    </source>
</evidence>
<organism evidence="2 3">
    <name type="scientific">Dokdonella soli</name>
    <dbReference type="NCBI Taxonomy" id="529810"/>
    <lineage>
        <taxon>Bacteria</taxon>
        <taxon>Pseudomonadati</taxon>
        <taxon>Pseudomonadota</taxon>
        <taxon>Gammaproteobacteria</taxon>
        <taxon>Lysobacterales</taxon>
        <taxon>Rhodanobacteraceae</taxon>
        <taxon>Dokdonella</taxon>
    </lineage>
</organism>
<comment type="caution">
    <text evidence="2">The sequence shown here is derived from an EMBL/GenBank/DDBJ whole genome shotgun (WGS) entry which is preliminary data.</text>
</comment>
<feature type="chain" id="PRO_5046845539" description="Secreted protein" evidence="1">
    <location>
        <begin position="16"/>
        <end position="210"/>
    </location>
</feature>
<gene>
    <name evidence="2" type="ORF">GCM10009105_22570</name>
</gene>
<proteinExistence type="predicted"/>
<protein>
    <recommendedName>
        <fullName evidence="4">Secreted protein</fullName>
    </recommendedName>
</protein>
<feature type="signal peptide" evidence="1">
    <location>
        <begin position="1"/>
        <end position="15"/>
    </location>
</feature>
<reference evidence="2 3" key="1">
    <citation type="journal article" date="2019" name="Int. J. Syst. Evol. Microbiol.">
        <title>The Global Catalogue of Microorganisms (GCM) 10K type strain sequencing project: providing services to taxonomists for standard genome sequencing and annotation.</title>
        <authorList>
            <consortium name="The Broad Institute Genomics Platform"/>
            <consortium name="The Broad Institute Genome Sequencing Center for Infectious Disease"/>
            <person name="Wu L."/>
            <person name="Ma J."/>
        </authorList>
    </citation>
    <scope>NUCLEOTIDE SEQUENCE [LARGE SCALE GENOMIC DNA]</scope>
    <source>
        <strain evidence="2 3">JCM 15421</strain>
    </source>
</reference>